<keyword evidence="3" id="KW-0378">Hydrolase</keyword>
<evidence type="ECO:0000256" key="4">
    <source>
        <dbReference type="ARBA" id="ARBA00022806"/>
    </source>
</evidence>
<dbReference type="CDD" id="cd18789">
    <property type="entry name" value="SF2_C_XPB"/>
    <property type="match status" value="1"/>
</dbReference>
<dbReference type="InterPro" id="IPR032438">
    <property type="entry name" value="ERCC3_RAD25_C"/>
</dbReference>
<dbReference type="PROSITE" id="PS51194">
    <property type="entry name" value="HELICASE_CTER"/>
    <property type="match status" value="1"/>
</dbReference>
<dbReference type="NCBIfam" id="NF045503">
    <property type="entry name" value="repair_heli_XPB"/>
    <property type="match status" value="1"/>
</dbReference>
<dbReference type="PROSITE" id="PS51192">
    <property type="entry name" value="HELICASE_ATP_BIND_1"/>
    <property type="match status" value="1"/>
</dbReference>
<evidence type="ECO:0000259" key="11">
    <source>
        <dbReference type="PROSITE" id="PS51194"/>
    </source>
</evidence>
<dbReference type="Gene3D" id="3.40.50.300">
    <property type="entry name" value="P-loop containing nucleotide triphosphate hydrolases"/>
    <property type="match status" value="2"/>
</dbReference>
<dbReference type="Proteomes" id="UP001139263">
    <property type="component" value="Unassembled WGS sequence"/>
</dbReference>
<keyword evidence="13" id="KW-1185">Reference proteome</keyword>
<comment type="catalytic activity">
    <reaction evidence="9">
        <text>ATP + H2O = ADP + phosphate + H(+)</text>
        <dbReference type="Rhea" id="RHEA:13065"/>
        <dbReference type="ChEBI" id="CHEBI:15377"/>
        <dbReference type="ChEBI" id="CHEBI:15378"/>
        <dbReference type="ChEBI" id="CHEBI:30616"/>
        <dbReference type="ChEBI" id="CHEBI:43474"/>
        <dbReference type="ChEBI" id="CHEBI:456216"/>
        <dbReference type="EC" id="5.6.2.4"/>
    </reaction>
</comment>
<dbReference type="PANTHER" id="PTHR11274">
    <property type="entry name" value="RAD25/XP-B DNA REPAIR HELICASE"/>
    <property type="match status" value="1"/>
</dbReference>
<evidence type="ECO:0000313" key="12">
    <source>
        <dbReference type="EMBL" id="MCI0182824.1"/>
    </source>
</evidence>
<dbReference type="SMART" id="SM00487">
    <property type="entry name" value="DEXDc"/>
    <property type="match status" value="1"/>
</dbReference>
<dbReference type="InterPro" id="IPR001650">
    <property type="entry name" value="Helicase_C-like"/>
</dbReference>
<evidence type="ECO:0000259" key="10">
    <source>
        <dbReference type="PROSITE" id="PS51192"/>
    </source>
</evidence>
<dbReference type="GO" id="GO:0043138">
    <property type="term" value="F:3'-5' DNA helicase activity"/>
    <property type="evidence" value="ECO:0007669"/>
    <property type="project" value="UniProtKB-EC"/>
</dbReference>
<sequence>MDQVDVVMRPVIVQMDGSILLDVHHPHMEEARQVLAKFAELEKSPDHFHTYRVTALSLWNAAAAGHSSEEIVTRLSELSRYDVPLAISRFISETMDRYGILELRKGEHGLILASEDPLVLTEIIRHKTIALLVRQVISDTEVEVPLLSRGTIKVALTKIGYPVKDLAGYTEGLPLHFSLVKQLADGRDFELRDYQERSANAFHEGGALTGGSGVLTLPCGAGKTIIGLRAMELLQTSTLILAANVTAARQWMRECLDKTTLTADQVAEYSGQSKDTALVTVATYQILSYRPRGKDHFPHLSLLSEHNWGLIIYDEVHLLPAPVFRVTAEIQARRRLGLTATLVREDGREDEVFSLIGPKKYDAPWKELEAEGWIATAICSEIRVALTDGERRTYAQAELREKARIAAEAVSKDEAVEELIKLHPEESILVIGQYVDQLERIAARLQAPLITGSVKQKERERLYAAFRTGEIQVLIVSKVANFSIDLPDASVAIQVSGAFGSRQEEAQRLGRIMRPKAEGVLAHFYTLVAKETKDQEFALSRQRFLTEQGYEYQILDHAELSQLEVAQK</sequence>
<dbReference type="Pfam" id="PF16203">
    <property type="entry name" value="ERCC3_RAD25_C"/>
    <property type="match status" value="1"/>
</dbReference>
<dbReference type="InterPro" id="IPR014001">
    <property type="entry name" value="Helicase_ATP-bd"/>
</dbReference>
<dbReference type="InterPro" id="IPR032830">
    <property type="entry name" value="XPB/Ssl2_N"/>
</dbReference>
<evidence type="ECO:0000256" key="7">
    <source>
        <dbReference type="ARBA" id="ARBA00034617"/>
    </source>
</evidence>
<name>A0A9X1V8D7_9BACL</name>
<dbReference type="InterPro" id="IPR050615">
    <property type="entry name" value="ATP-dep_DNA_Helicase"/>
</dbReference>
<reference evidence="12" key="1">
    <citation type="submission" date="2022-03" db="EMBL/GenBank/DDBJ databases">
        <title>Draft Genome Sequence of Firmicute Strain S0AB, a Heterotrophic Iron/Sulfur-Oxidizing Extreme Acidophile.</title>
        <authorList>
            <person name="Vergara E."/>
            <person name="Pakostova E."/>
            <person name="Johnson D.B."/>
            <person name="Holmes D.S."/>
        </authorList>
    </citation>
    <scope>NUCLEOTIDE SEQUENCE</scope>
    <source>
        <strain evidence="12">S0AB</strain>
    </source>
</reference>
<dbReference type="InterPro" id="IPR006935">
    <property type="entry name" value="Helicase/UvrB_N"/>
</dbReference>
<dbReference type="Pfam" id="PF13625">
    <property type="entry name" value="Helicase_C_3"/>
    <property type="match status" value="1"/>
</dbReference>
<keyword evidence="4" id="KW-0347">Helicase</keyword>
<evidence type="ECO:0000313" key="13">
    <source>
        <dbReference type="Proteomes" id="UP001139263"/>
    </source>
</evidence>
<evidence type="ECO:0000256" key="9">
    <source>
        <dbReference type="ARBA" id="ARBA00048988"/>
    </source>
</evidence>
<dbReference type="EC" id="5.6.2.4" evidence="8"/>
<keyword evidence="6" id="KW-0413">Isomerase</keyword>
<feature type="domain" description="Helicase C-terminal" evidence="11">
    <location>
        <begin position="415"/>
        <end position="566"/>
    </location>
</feature>
<comment type="catalytic activity">
    <reaction evidence="7">
        <text>Couples ATP hydrolysis with the unwinding of duplex DNA by translocating in the 3'-5' direction.</text>
        <dbReference type="EC" id="5.6.2.4"/>
    </reaction>
</comment>
<evidence type="ECO:0000256" key="3">
    <source>
        <dbReference type="ARBA" id="ARBA00022801"/>
    </source>
</evidence>
<dbReference type="GO" id="GO:0005524">
    <property type="term" value="F:ATP binding"/>
    <property type="evidence" value="ECO:0007669"/>
    <property type="project" value="UniProtKB-KW"/>
</dbReference>
<dbReference type="GO" id="GO:0003677">
    <property type="term" value="F:DNA binding"/>
    <property type="evidence" value="ECO:0007669"/>
    <property type="project" value="InterPro"/>
</dbReference>
<dbReference type="GO" id="GO:0016787">
    <property type="term" value="F:hydrolase activity"/>
    <property type="evidence" value="ECO:0007669"/>
    <property type="project" value="UniProtKB-KW"/>
</dbReference>
<dbReference type="PANTHER" id="PTHR11274:SF0">
    <property type="entry name" value="GENERAL TRANSCRIPTION AND DNA REPAIR FACTOR IIH HELICASE SUBUNIT XPB"/>
    <property type="match status" value="1"/>
</dbReference>
<dbReference type="InterPro" id="IPR027417">
    <property type="entry name" value="P-loop_NTPase"/>
</dbReference>
<feature type="domain" description="Helicase ATP-binding" evidence="10">
    <location>
        <begin position="204"/>
        <end position="360"/>
    </location>
</feature>
<gene>
    <name evidence="12" type="ORF">MM817_01093</name>
</gene>
<evidence type="ECO:0000256" key="1">
    <source>
        <dbReference type="ARBA" id="ARBA00006637"/>
    </source>
</evidence>
<evidence type="ECO:0000256" key="5">
    <source>
        <dbReference type="ARBA" id="ARBA00022840"/>
    </source>
</evidence>
<accession>A0A9X1V8D7</accession>
<proteinExistence type="inferred from homology"/>
<evidence type="ECO:0000256" key="2">
    <source>
        <dbReference type="ARBA" id="ARBA00022741"/>
    </source>
</evidence>
<keyword evidence="5" id="KW-0067">ATP-binding</keyword>
<comment type="similarity">
    <text evidence="1">Belongs to the helicase family. RAD25/XPB subfamily.</text>
</comment>
<evidence type="ECO:0000256" key="8">
    <source>
        <dbReference type="ARBA" id="ARBA00034808"/>
    </source>
</evidence>
<dbReference type="SUPFAM" id="SSF52540">
    <property type="entry name" value="P-loop containing nucleoside triphosphate hydrolases"/>
    <property type="match status" value="1"/>
</dbReference>
<organism evidence="12 13">
    <name type="scientific">Sulfoacidibacillus ferrooxidans</name>
    <dbReference type="NCBI Taxonomy" id="2005001"/>
    <lineage>
        <taxon>Bacteria</taxon>
        <taxon>Bacillati</taxon>
        <taxon>Bacillota</taxon>
        <taxon>Bacilli</taxon>
        <taxon>Bacillales</taxon>
        <taxon>Alicyclobacillaceae</taxon>
        <taxon>Sulfoacidibacillus</taxon>
    </lineage>
</organism>
<dbReference type="RefSeq" id="WP_241712689.1">
    <property type="nucleotide sequence ID" value="NZ_JALBUF010000002.1"/>
</dbReference>
<protein>
    <recommendedName>
        <fullName evidence="8">DNA 3'-5' helicase</fullName>
        <ecNumber evidence="8">5.6.2.4</ecNumber>
    </recommendedName>
</protein>
<dbReference type="SMART" id="SM00490">
    <property type="entry name" value="HELICc"/>
    <property type="match status" value="1"/>
</dbReference>
<keyword evidence="2" id="KW-0547">Nucleotide-binding</keyword>
<dbReference type="PRINTS" id="PR00851">
    <property type="entry name" value="XRODRMPGMNTB"/>
</dbReference>
<evidence type="ECO:0000256" key="6">
    <source>
        <dbReference type="ARBA" id="ARBA00023235"/>
    </source>
</evidence>
<dbReference type="EMBL" id="JALBUF010000002">
    <property type="protein sequence ID" value="MCI0182824.1"/>
    <property type="molecule type" value="Genomic_DNA"/>
</dbReference>
<dbReference type="AlphaFoldDB" id="A0A9X1V8D7"/>
<dbReference type="Pfam" id="PF04851">
    <property type="entry name" value="ResIII"/>
    <property type="match status" value="1"/>
</dbReference>
<comment type="caution">
    <text evidence="12">The sequence shown here is derived from an EMBL/GenBank/DDBJ whole genome shotgun (WGS) entry which is preliminary data.</text>
</comment>